<dbReference type="PROSITE" id="PS51375">
    <property type="entry name" value="PPR"/>
    <property type="match status" value="7"/>
</dbReference>
<reference evidence="5" key="2">
    <citation type="submission" date="2025-08" db="UniProtKB">
        <authorList>
            <consortium name="RefSeq"/>
        </authorList>
    </citation>
    <scope>IDENTIFICATION</scope>
    <source>
        <tissue evidence="5">Young leaves</tissue>
    </source>
</reference>
<feature type="repeat" description="PPR" evidence="3">
    <location>
        <begin position="338"/>
        <end position="372"/>
    </location>
</feature>
<sequence>MKLFSSLTIPLGAVFSCHRGISSPAASWRPRRSHSGSASYLQLLESCILDRNLLLGSQLHSRIVIAGLESDSFFASKLVALYSLCGYLSSAVAVFGGFPSCNVFLLNAMIRGYSSNGLNQEAIDLFHRKRREGIEPDSYTFSCVLKACASLLDLCQGKELHKLAVESGLESDVFVSNSLISMYAKCGSLERGVDVFDRMPQRDIVSWNSIISAYAMNGSDLEAAEKVREMFRCGFRPDQVTIISLLTAGSTAEVISEVHGYVLRGGFELEPISMIWNALVSAYGRCGGIKEARRIFDSSTQKDKVTWNALISTYAQNGLFEESMQLLRDMRLSGLDVGVVTYSGIISSFSQDDLSDEAVVVFKEMLNAGLKPDVIAIASILPAISGIRCFGYCKEIHAYSYREGLESDRRVRNALVSAYSIFGSIQSAVRVFEALRDRDVISWSSMVTGYVQNRFFVEALDTFRQMIGAEIEPNPITITSILSACAGVSGLRLGKELHLWALKNSFHGQSFVGSALLDMYAKCGRIKDSRRVFDLMADKNLVTYNVMIGGYAVHGLVEDALKIFRMLEEPDEVSFIAALSACRHGGLVEEGTEIFNSMKALKVSPREGHYSCMVDLLARCGLIEQALDLVKTMPMKASKEIWGTLLGACKVHSNLDIGMYTGARLLESGSDNSGYYVLLSNILADFGRWDDVEVMRKLMAEKGVKKGAGCSWIEVNKRVHSFVAKERAQHPESERLFWLLSVLNEQMRAMSF</sequence>
<evidence type="ECO:0000256" key="1">
    <source>
        <dbReference type="ARBA" id="ARBA00022737"/>
    </source>
</evidence>
<accession>A0A8B8J102</accession>
<feature type="repeat" description="PPR" evidence="3">
    <location>
        <begin position="172"/>
        <end position="202"/>
    </location>
</feature>
<dbReference type="InterPro" id="IPR046960">
    <property type="entry name" value="PPR_At4g14850-like_plant"/>
</dbReference>
<protein>
    <submittedName>
        <fullName evidence="5">Pentatricopeptide repeat-containing protein At5g16860-like</fullName>
    </submittedName>
</protein>
<dbReference type="InterPro" id="IPR046848">
    <property type="entry name" value="E_motif"/>
</dbReference>
<feature type="repeat" description="PPR" evidence="3">
    <location>
        <begin position="203"/>
        <end position="237"/>
    </location>
</feature>
<dbReference type="Pfam" id="PF20431">
    <property type="entry name" value="E_motif"/>
    <property type="match status" value="1"/>
</dbReference>
<dbReference type="GO" id="GO:0003723">
    <property type="term" value="F:RNA binding"/>
    <property type="evidence" value="ECO:0007669"/>
    <property type="project" value="InterPro"/>
</dbReference>
<dbReference type="FunFam" id="1.25.40.10:FF:000344">
    <property type="entry name" value="Pentatricopeptide repeat-containing protein"/>
    <property type="match status" value="1"/>
</dbReference>
<name>A0A8B8J102_PHODC</name>
<feature type="repeat" description="PPR" evidence="3">
    <location>
        <begin position="540"/>
        <end position="574"/>
    </location>
</feature>
<feature type="repeat" description="PPR" evidence="3">
    <location>
        <begin position="303"/>
        <end position="337"/>
    </location>
</feature>
<dbReference type="PROSITE" id="PS51257">
    <property type="entry name" value="PROKAR_LIPOPROTEIN"/>
    <property type="match status" value="1"/>
</dbReference>
<evidence type="ECO:0000313" key="5">
    <source>
        <dbReference type="RefSeq" id="XP_026658115.2"/>
    </source>
</evidence>
<dbReference type="GeneID" id="103707809"/>
<dbReference type="KEGG" id="pda:103707809"/>
<dbReference type="RefSeq" id="XP_026658115.2">
    <property type="nucleotide sequence ID" value="XM_026802314.2"/>
</dbReference>
<proteinExistence type="inferred from homology"/>
<comment type="similarity">
    <text evidence="2">Belongs to the PPR family. PCMP-E subfamily.</text>
</comment>
<evidence type="ECO:0000256" key="2">
    <source>
        <dbReference type="ARBA" id="ARBA00061659"/>
    </source>
</evidence>
<dbReference type="InterPro" id="IPR002885">
    <property type="entry name" value="PPR_rpt"/>
</dbReference>
<dbReference type="Pfam" id="PF13041">
    <property type="entry name" value="PPR_2"/>
    <property type="match status" value="2"/>
</dbReference>
<organism evidence="4 5">
    <name type="scientific">Phoenix dactylifera</name>
    <name type="common">Date palm</name>
    <dbReference type="NCBI Taxonomy" id="42345"/>
    <lineage>
        <taxon>Eukaryota</taxon>
        <taxon>Viridiplantae</taxon>
        <taxon>Streptophyta</taxon>
        <taxon>Embryophyta</taxon>
        <taxon>Tracheophyta</taxon>
        <taxon>Spermatophyta</taxon>
        <taxon>Magnoliopsida</taxon>
        <taxon>Liliopsida</taxon>
        <taxon>Arecaceae</taxon>
        <taxon>Coryphoideae</taxon>
        <taxon>Phoeniceae</taxon>
        <taxon>Phoenix</taxon>
    </lineage>
</organism>
<gene>
    <name evidence="5" type="primary">LOC103707809</name>
</gene>
<dbReference type="FunFam" id="1.25.40.10:FF:000031">
    <property type="entry name" value="Pentatricopeptide repeat-containing protein mitochondrial"/>
    <property type="match status" value="1"/>
</dbReference>
<evidence type="ECO:0000256" key="3">
    <source>
        <dbReference type="PROSITE-ProRule" id="PRU00708"/>
    </source>
</evidence>
<evidence type="ECO:0000313" key="4">
    <source>
        <dbReference type="Proteomes" id="UP000228380"/>
    </source>
</evidence>
<dbReference type="Pfam" id="PF01535">
    <property type="entry name" value="PPR"/>
    <property type="match status" value="8"/>
</dbReference>
<feature type="repeat" description="PPR" evidence="3">
    <location>
        <begin position="102"/>
        <end position="136"/>
    </location>
</feature>
<dbReference type="PANTHER" id="PTHR47926:SF500">
    <property type="entry name" value="REPEAT-CONTAINING PROTEIN, PUTATIVE-RELATED"/>
    <property type="match status" value="1"/>
</dbReference>
<dbReference type="AlphaFoldDB" id="A0A8B8J102"/>
<dbReference type="NCBIfam" id="TIGR00756">
    <property type="entry name" value="PPR"/>
    <property type="match status" value="7"/>
</dbReference>
<keyword evidence="4" id="KW-1185">Reference proteome</keyword>
<dbReference type="InterPro" id="IPR011990">
    <property type="entry name" value="TPR-like_helical_dom_sf"/>
</dbReference>
<dbReference type="Proteomes" id="UP000228380">
    <property type="component" value="Chromosome 9"/>
</dbReference>
<dbReference type="Gene3D" id="1.25.40.10">
    <property type="entry name" value="Tetratricopeptide repeat domain"/>
    <property type="match status" value="6"/>
</dbReference>
<dbReference type="FunFam" id="1.25.40.10:FF:000361">
    <property type="entry name" value="Pentatricopeptide repeat-containing protein chloroplastic"/>
    <property type="match status" value="1"/>
</dbReference>
<feature type="repeat" description="PPR" evidence="3">
    <location>
        <begin position="439"/>
        <end position="473"/>
    </location>
</feature>
<dbReference type="GO" id="GO:0009451">
    <property type="term" value="P:RNA modification"/>
    <property type="evidence" value="ECO:0007669"/>
    <property type="project" value="InterPro"/>
</dbReference>
<keyword evidence="1" id="KW-0677">Repeat</keyword>
<dbReference type="FunFam" id="1.25.40.10:FF:000280">
    <property type="entry name" value="Pentatricopeptide repeat-containing protein"/>
    <property type="match status" value="1"/>
</dbReference>
<dbReference type="PANTHER" id="PTHR47926">
    <property type="entry name" value="PENTATRICOPEPTIDE REPEAT-CONTAINING PROTEIN"/>
    <property type="match status" value="1"/>
</dbReference>
<dbReference type="OrthoDB" id="185373at2759"/>
<reference evidence="4" key="1">
    <citation type="journal article" date="2019" name="Nat. Commun.">
        <title>Genome-wide association mapping of date palm fruit traits.</title>
        <authorList>
            <person name="Hazzouri K.M."/>
            <person name="Gros-Balthazard M."/>
            <person name="Flowers J.M."/>
            <person name="Copetti D."/>
            <person name="Lemansour A."/>
            <person name="Lebrun M."/>
            <person name="Masmoudi K."/>
            <person name="Ferrand S."/>
            <person name="Dhar M.I."/>
            <person name="Fresquez Z.A."/>
            <person name="Rosas U."/>
            <person name="Zhang J."/>
            <person name="Talag J."/>
            <person name="Lee S."/>
            <person name="Kudrna D."/>
            <person name="Powell R.F."/>
            <person name="Leitch I.J."/>
            <person name="Krueger R.R."/>
            <person name="Wing R.A."/>
            <person name="Amiri K.M.A."/>
            <person name="Purugganan M.D."/>
        </authorList>
    </citation>
    <scope>NUCLEOTIDE SEQUENCE [LARGE SCALE GENOMIC DNA]</scope>
    <source>
        <strain evidence="4">cv. Khalas</strain>
    </source>
</reference>